<feature type="transmembrane region" description="Helical" evidence="5">
    <location>
        <begin position="171"/>
        <end position="189"/>
    </location>
</feature>
<proteinExistence type="predicted"/>
<evidence type="ECO:0000313" key="7">
    <source>
        <dbReference type="EMBL" id="EYF06207.1"/>
    </source>
</evidence>
<protein>
    <recommendedName>
        <fullName evidence="6">Yip1 domain-containing protein</fullName>
    </recommendedName>
</protein>
<evidence type="ECO:0000256" key="5">
    <source>
        <dbReference type="SAM" id="Phobius"/>
    </source>
</evidence>
<feature type="transmembrane region" description="Helical" evidence="5">
    <location>
        <begin position="142"/>
        <end position="159"/>
    </location>
</feature>
<keyword evidence="4 5" id="KW-0472">Membrane</keyword>
<dbReference type="EMBL" id="ASRX01000017">
    <property type="protein sequence ID" value="EYF06207.1"/>
    <property type="molecule type" value="Genomic_DNA"/>
</dbReference>
<evidence type="ECO:0000313" key="8">
    <source>
        <dbReference type="Proteomes" id="UP000019678"/>
    </source>
</evidence>
<evidence type="ECO:0000256" key="4">
    <source>
        <dbReference type="ARBA" id="ARBA00023136"/>
    </source>
</evidence>
<dbReference type="GO" id="GO:0016020">
    <property type="term" value="C:membrane"/>
    <property type="evidence" value="ECO:0007669"/>
    <property type="project" value="UniProtKB-SubCell"/>
</dbReference>
<feature type="transmembrane region" description="Helical" evidence="5">
    <location>
        <begin position="66"/>
        <end position="88"/>
    </location>
</feature>
<keyword evidence="8" id="KW-1185">Reference proteome</keyword>
<gene>
    <name evidence="7" type="ORF">CAP_2085</name>
</gene>
<feature type="transmembrane region" description="Helical" evidence="5">
    <location>
        <begin position="28"/>
        <end position="46"/>
    </location>
</feature>
<dbReference type="Proteomes" id="UP000019678">
    <property type="component" value="Unassembled WGS sequence"/>
</dbReference>
<dbReference type="RefSeq" id="WP_044240323.1">
    <property type="nucleotide sequence ID" value="NZ_ASRX01000017.1"/>
</dbReference>
<keyword evidence="2 5" id="KW-0812">Transmembrane</keyword>
<feature type="transmembrane region" description="Helical" evidence="5">
    <location>
        <begin position="100"/>
        <end position="122"/>
    </location>
</feature>
<evidence type="ECO:0000256" key="2">
    <source>
        <dbReference type="ARBA" id="ARBA00022692"/>
    </source>
</evidence>
<dbReference type="STRING" id="1192034.CAP_2085"/>
<evidence type="ECO:0000259" key="6">
    <source>
        <dbReference type="Pfam" id="PF04893"/>
    </source>
</evidence>
<comment type="subcellular location">
    <subcellularLocation>
        <location evidence="1">Membrane</location>
        <topology evidence="1">Multi-pass membrane protein</topology>
    </subcellularLocation>
</comment>
<name>A0A017TBA9_9BACT</name>
<evidence type="ECO:0000256" key="3">
    <source>
        <dbReference type="ARBA" id="ARBA00022989"/>
    </source>
</evidence>
<comment type="caution">
    <text evidence="7">The sequence shown here is derived from an EMBL/GenBank/DDBJ whole genome shotgun (WGS) entry which is preliminary data.</text>
</comment>
<dbReference type="Pfam" id="PF04893">
    <property type="entry name" value="Yip1"/>
    <property type="match status" value="1"/>
</dbReference>
<reference evidence="7 8" key="1">
    <citation type="submission" date="2013-05" db="EMBL/GenBank/DDBJ databases">
        <title>Genome assembly of Chondromyces apiculatus DSM 436.</title>
        <authorList>
            <person name="Sharma G."/>
            <person name="Khatri I."/>
            <person name="Kaur C."/>
            <person name="Mayilraj S."/>
            <person name="Subramanian S."/>
        </authorList>
    </citation>
    <scope>NUCLEOTIDE SEQUENCE [LARGE SCALE GENOMIC DNA]</scope>
    <source>
        <strain evidence="7 8">DSM 436</strain>
    </source>
</reference>
<keyword evidence="3 5" id="KW-1133">Transmembrane helix</keyword>
<accession>A0A017TBA9</accession>
<feature type="domain" description="Yip1" evidence="6">
    <location>
        <begin position="7"/>
        <end position="184"/>
    </location>
</feature>
<sequence length="190" mass="19586">MIQVLLGLLRSPRVTLARIAQRATPHDGLVAILVLGALYATFALLLHAGGHAPSVTLVPIPRAQYYLWQALFVAPLFVALWLLFGLVCHGLCRLSGGRGPVGATLAVIGVGYATPVALLFVVPDLTVFLVAGHSALASAMRFYAPLAVLGCLALCALGLRAAHGVGPLRSALIALAGFVVQGAAGGILLR</sequence>
<organism evidence="7 8">
    <name type="scientific">Chondromyces apiculatus DSM 436</name>
    <dbReference type="NCBI Taxonomy" id="1192034"/>
    <lineage>
        <taxon>Bacteria</taxon>
        <taxon>Pseudomonadati</taxon>
        <taxon>Myxococcota</taxon>
        <taxon>Polyangia</taxon>
        <taxon>Polyangiales</taxon>
        <taxon>Polyangiaceae</taxon>
        <taxon>Chondromyces</taxon>
    </lineage>
</organism>
<evidence type="ECO:0000256" key="1">
    <source>
        <dbReference type="ARBA" id="ARBA00004141"/>
    </source>
</evidence>
<dbReference type="InterPro" id="IPR006977">
    <property type="entry name" value="Yip1_dom"/>
</dbReference>
<dbReference type="AlphaFoldDB" id="A0A017TBA9"/>